<dbReference type="EMBL" id="QPEX01000011">
    <property type="protein sequence ID" value="RCS52862.1"/>
    <property type="molecule type" value="Genomic_DNA"/>
</dbReference>
<dbReference type="OrthoDB" id="9879078at2"/>
<dbReference type="Proteomes" id="UP000253562">
    <property type="component" value="Unassembled WGS sequence"/>
</dbReference>
<accession>A0A368KVF3</accession>
<organism evidence="2 3">
    <name type="scientific">Bremerella cremea</name>
    <dbReference type="NCBI Taxonomy" id="1031537"/>
    <lineage>
        <taxon>Bacteria</taxon>
        <taxon>Pseudomonadati</taxon>
        <taxon>Planctomycetota</taxon>
        <taxon>Planctomycetia</taxon>
        <taxon>Pirellulales</taxon>
        <taxon>Pirellulaceae</taxon>
        <taxon>Bremerella</taxon>
    </lineage>
</organism>
<dbReference type="AlphaFoldDB" id="A0A368KVF3"/>
<comment type="caution">
    <text evidence="2">The sequence shown here is derived from an EMBL/GenBank/DDBJ whole genome shotgun (WGS) entry which is preliminary data.</text>
</comment>
<name>A0A368KVF3_9BACT</name>
<evidence type="ECO:0000313" key="2">
    <source>
        <dbReference type="EMBL" id="RCS52862.1"/>
    </source>
</evidence>
<protein>
    <submittedName>
        <fullName evidence="2">Uncharacterized protein</fullName>
    </submittedName>
</protein>
<reference evidence="2 3" key="1">
    <citation type="submission" date="2018-07" db="EMBL/GenBank/DDBJ databases">
        <title>Comparative genomes isolates from brazilian mangrove.</title>
        <authorList>
            <person name="De Araujo J.E."/>
            <person name="Taketani R.G."/>
            <person name="Silva M.C.P."/>
            <person name="Lourenco M.V."/>
            <person name="Oliveira V.M."/>
            <person name="Andreote F.D."/>
        </authorList>
    </citation>
    <scope>NUCLEOTIDE SEQUENCE [LARGE SCALE GENOMIC DNA]</scope>
    <source>
        <strain evidence="2 3">HEX PRIS-MGV</strain>
    </source>
</reference>
<evidence type="ECO:0000256" key="1">
    <source>
        <dbReference type="SAM" id="Phobius"/>
    </source>
</evidence>
<sequence>MTESGNSGVRGRFRFPLWMLVFVLPTIAALGFAYLSLTWQWAKQIEQAQADIAQLKAEELMASVENHFVRQQMAPIEAQLEKYRQPQAIVQQAQLRLYGGGLGQTEWGLSYFAYQASDDDIRELVLGFQQELNDASEKHKLRILDFLERMLFVFADRKRLFAHDVSAIAKQLGNDPSAKVAARAKRVDALYQAALSAENQQ</sequence>
<evidence type="ECO:0000313" key="3">
    <source>
        <dbReference type="Proteomes" id="UP000253562"/>
    </source>
</evidence>
<keyword evidence="1" id="KW-0812">Transmembrane</keyword>
<proteinExistence type="predicted"/>
<keyword evidence="1" id="KW-0472">Membrane</keyword>
<keyword evidence="1" id="KW-1133">Transmembrane helix</keyword>
<feature type="transmembrane region" description="Helical" evidence="1">
    <location>
        <begin position="15"/>
        <end position="37"/>
    </location>
</feature>
<dbReference type="RefSeq" id="WP_114368286.1">
    <property type="nucleotide sequence ID" value="NZ_QPEX01000011.1"/>
</dbReference>
<gene>
    <name evidence="2" type="ORF">DTL42_08515</name>
</gene>